<dbReference type="RefSeq" id="XP_007402293.1">
    <property type="nucleotide sequence ID" value="XM_007402231.1"/>
</dbReference>
<reference evidence="2 3" key="1">
    <citation type="journal article" date="2012" name="BMC Genomics">
        <title>Comparative genomics of the white-rot fungi, Phanerochaete carnosa and P. chrysosporium, to elucidate the genetic basis of the distinct wood types they colonize.</title>
        <authorList>
            <person name="Suzuki H."/>
            <person name="MacDonald J."/>
            <person name="Syed K."/>
            <person name="Salamov A."/>
            <person name="Hori C."/>
            <person name="Aerts A."/>
            <person name="Henrissat B."/>
            <person name="Wiebenga A."/>
            <person name="vanKuyk P.A."/>
            <person name="Barry K."/>
            <person name="Lindquist E."/>
            <person name="LaButti K."/>
            <person name="Lapidus A."/>
            <person name="Lucas S."/>
            <person name="Coutinho P."/>
            <person name="Gong Y."/>
            <person name="Samejima M."/>
            <person name="Mahadevan R."/>
            <person name="Abou-Zaid M."/>
            <person name="de Vries R.P."/>
            <person name="Igarashi K."/>
            <person name="Yadav J.S."/>
            <person name="Grigoriev I.V."/>
            <person name="Master E.R."/>
        </authorList>
    </citation>
    <scope>NUCLEOTIDE SEQUENCE [LARGE SCALE GENOMIC DNA]</scope>
    <source>
        <strain evidence="2 3">HHB-10118-sp</strain>
    </source>
</reference>
<evidence type="ECO:0000313" key="2">
    <source>
        <dbReference type="EMBL" id="EKM49154.1"/>
    </source>
</evidence>
<protein>
    <recommendedName>
        <fullName evidence="1">Meiotically up-regulated Mug190 protein third C2 domain-containing protein</fullName>
    </recommendedName>
</protein>
<proteinExistence type="predicted"/>
<dbReference type="InParanoid" id="K5VRE3"/>
<dbReference type="InterPro" id="IPR057349">
    <property type="entry name" value="C2_Mug190_3rd"/>
</dbReference>
<dbReference type="AlphaFoldDB" id="K5VRE3"/>
<keyword evidence="3" id="KW-1185">Reference proteome</keyword>
<dbReference type="Proteomes" id="UP000008370">
    <property type="component" value="Unassembled WGS sequence"/>
</dbReference>
<sequence>MPYFEAGTECFIRDWCKTVVHVQVHDMKVLLYQSLIHVPPGGHATSADAAEGETGTLKIVGRICIEPEPSLSGGFDTKKLEICVVDNSYKVLSLATCIENRTVLWNPPVDKMWLLVYNRYLSAVVFEISSGGIGPITSASDFLAVCWFKNVPGNNKTQIWIPIIKSPHLKQLRQNYSVFLVWC</sequence>
<dbReference type="PANTHER" id="PTHR47348:SF3">
    <property type="entry name" value="MEIOTICALLY UP-REGULATED GENE 190 PROTEIN"/>
    <property type="match status" value="1"/>
</dbReference>
<dbReference type="PANTHER" id="PTHR47348">
    <property type="entry name" value="MEIOTICALLY UP-REGULATED GENE 190 PROTEIN"/>
    <property type="match status" value="1"/>
</dbReference>
<dbReference type="KEGG" id="pco:PHACADRAFT_201963"/>
<evidence type="ECO:0000259" key="1">
    <source>
        <dbReference type="Pfam" id="PF25331"/>
    </source>
</evidence>
<feature type="domain" description="Meiotically up-regulated Mug190 protein third C2" evidence="1">
    <location>
        <begin position="53"/>
        <end position="176"/>
    </location>
</feature>
<dbReference type="OrthoDB" id="419768at2759"/>
<dbReference type="Pfam" id="PF25331">
    <property type="entry name" value="C2_Mug190_3rd"/>
    <property type="match status" value="1"/>
</dbReference>
<dbReference type="HOGENOM" id="CLU_1475654_0_0_1"/>
<evidence type="ECO:0000313" key="3">
    <source>
        <dbReference type="Proteomes" id="UP000008370"/>
    </source>
</evidence>
<accession>K5VRE3</accession>
<gene>
    <name evidence="2" type="ORF">PHACADRAFT_201963</name>
</gene>
<dbReference type="GeneID" id="18911752"/>
<organism evidence="2 3">
    <name type="scientific">Phanerochaete carnosa (strain HHB-10118-sp)</name>
    <name type="common">White-rot fungus</name>
    <name type="synonym">Peniophora carnosa</name>
    <dbReference type="NCBI Taxonomy" id="650164"/>
    <lineage>
        <taxon>Eukaryota</taxon>
        <taxon>Fungi</taxon>
        <taxon>Dikarya</taxon>
        <taxon>Basidiomycota</taxon>
        <taxon>Agaricomycotina</taxon>
        <taxon>Agaricomycetes</taxon>
        <taxon>Polyporales</taxon>
        <taxon>Phanerochaetaceae</taxon>
        <taxon>Phanerochaete</taxon>
    </lineage>
</organism>
<name>K5VRE3_PHACS</name>
<dbReference type="EMBL" id="JH930530">
    <property type="protein sequence ID" value="EKM49154.1"/>
    <property type="molecule type" value="Genomic_DNA"/>
</dbReference>